<gene>
    <name evidence="1" type="ORF">CEPIT_LOCUS22425</name>
</gene>
<proteinExistence type="predicted"/>
<evidence type="ECO:0000313" key="2">
    <source>
        <dbReference type="Proteomes" id="UP001152523"/>
    </source>
</evidence>
<dbReference type="AlphaFoldDB" id="A0AAV0ECX4"/>
<reference evidence="1" key="1">
    <citation type="submission" date="2022-07" db="EMBL/GenBank/DDBJ databases">
        <authorList>
            <person name="Macas J."/>
            <person name="Novak P."/>
            <person name="Neumann P."/>
        </authorList>
    </citation>
    <scope>NUCLEOTIDE SEQUENCE</scope>
</reference>
<sequence>MLCFPGGSSLMVSYLNNESPTNPPERPVINLPEKNYSSYISQKQDYQVTEGDHSFKEALNQNMRSEMTPHYGYIIPRYSSNLL</sequence>
<dbReference type="EMBL" id="CAMAPF010000913">
    <property type="protein sequence ID" value="CAH9118881.1"/>
    <property type="molecule type" value="Genomic_DNA"/>
</dbReference>
<evidence type="ECO:0000313" key="1">
    <source>
        <dbReference type="EMBL" id="CAH9118881.1"/>
    </source>
</evidence>
<protein>
    <submittedName>
        <fullName evidence="1">Uncharacterized protein</fullName>
    </submittedName>
</protein>
<keyword evidence="2" id="KW-1185">Reference proteome</keyword>
<dbReference type="Proteomes" id="UP001152523">
    <property type="component" value="Unassembled WGS sequence"/>
</dbReference>
<accession>A0AAV0ECX4</accession>
<name>A0AAV0ECX4_9ASTE</name>
<comment type="caution">
    <text evidence="1">The sequence shown here is derived from an EMBL/GenBank/DDBJ whole genome shotgun (WGS) entry which is preliminary data.</text>
</comment>
<organism evidence="1 2">
    <name type="scientific">Cuscuta epithymum</name>
    <dbReference type="NCBI Taxonomy" id="186058"/>
    <lineage>
        <taxon>Eukaryota</taxon>
        <taxon>Viridiplantae</taxon>
        <taxon>Streptophyta</taxon>
        <taxon>Embryophyta</taxon>
        <taxon>Tracheophyta</taxon>
        <taxon>Spermatophyta</taxon>
        <taxon>Magnoliopsida</taxon>
        <taxon>eudicotyledons</taxon>
        <taxon>Gunneridae</taxon>
        <taxon>Pentapetalae</taxon>
        <taxon>asterids</taxon>
        <taxon>lamiids</taxon>
        <taxon>Solanales</taxon>
        <taxon>Convolvulaceae</taxon>
        <taxon>Cuscuteae</taxon>
        <taxon>Cuscuta</taxon>
        <taxon>Cuscuta subgen. Cuscuta</taxon>
    </lineage>
</organism>